<feature type="active site" description="Nucleophile" evidence="4">
    <location>
        <position position="90"/>
    </location>
</feature>
<accession>A0A857LL72</accession>
<dbReference type="Pfam" id="PF01734">
    <property type="entry name" value="Patatin"/>
    <property type="match status" value="1"/>
</dbReference>
<dbReference type="SUPFAM" id="SSF52151">
    <property type="entry name" value="FabD/lysophospholipase-like"/>
    <property type="match status" value="1"/>
</dbReference>
<feature type="short sequence motif" description="GXSXG" evidence="4">
    <location>
        <begin position="88"/>
        <end position="92"/>
    </location>
</feature>
<dbReference type="AlphaFoldDB" id="A0A857LL72"/>
<keyword evidence="3 4" id="KW-0443">Lipid metabolism</keyword>
<dbReference type="PANTHER" id="PTHR14226:SF76">
    <property type="entry name" value="NTE FAMILY PROTEIN RSSA"/>
    <property type="match status" value="1"/>
</dbReference>
<evidence type="ECO:0000313" key="5">
    <source>
        <dbReference type="EMBL" id="QHN38874.1"/>
    </source>
</evidence>
<feature type="active site" description="Proton acceptor" evidence="4">
    <location>
        <position position="204"/>
    </location>
</feature>
<keyword evidence="1 4" id="KW-0378">Hydrolase</keyword>
<dbReference type="PROSITE" id="PS51635">
    <property type="entry name" value="PNPLA"/>
    <property type="match status" value="1"/>
</dbReference>
<dbReference type="InterPro" id="IPR016035">
    <property type="entry name" value="Acyl_Trfase/lysoPLipase"/>
</dbReference>
<name>A0A857LL72_9ACTN</name>
<gene>
    <name evidence="5" type="ORF">GII30_06515</name>
</gene>
<evidence type="ECO:0000256" key="4">
    <source>
        <dbReference type="PROSITE-ProRule" id="PRU01161"/>
    </source>
</evidence>
<keyword evidence="2 4" id="KW-0442">Lipid degradation</keyword>
<dbReference type="InterPro" id="IPR050301">
    <property type="entry name" value="NTE"/>
</dbReference>
<dbReference type="Gene3D" id="3.40.1090.10">
    <property type="entry name" value="Cytosolic phospholipase A2 catalytic domain"/>
    <property type="match status" value="2"/>
</dbReference>
<sequence>MARPSGNEVAQRNPGAVAKRPGNAVVKQPGDDVSPRPGAEVSDATADKPFKPARVALALGSGGARGYAHIGVIEELRDRGYEIVTVSGSSMGALVGGLHCAGKLDEFVDWASSLTQLDLVKLMDVSLSKSGVIGAERVVARVREILGEVTIEELATPFTAVATDLTAGRSVWYQRGSLVDAIRASIAIPGVISPHSYQGRILGDGGILDPLPVAPTVAVPSDVTVGVILGNDFSPDEGASRGSLVGGVVRRNVAPLLDNEFVKAVRDRFGVEFPDYLDSSDTRSSELVPTDADADPETDPARVRMGKVEVLTRSLDIMSEALARYQTASHPPDLLIRIPRKAARTLEFHKAAELIAIGRSLTAAALDQLPERV</sequence>
<protein>
    <submittedName>
        <fullName evidence="5">Esterase</fullName>
    </submittedName>
</protein>
<evidence type="ECO:0000256" key="1">
    <source>
        <dbReference type="ARBA" id="ARBA00022801"/>
    </source>
</evidence>
<dbReference type="EMBL" id="CP045810">
    <property type="protein sequence ID" value="QHN38874.1"/>
    <property type="molecule type" value="Genomic_DNA"/>
</dbReference>
<reference evidence="5" key="1">
    <citation type="journal article" date="2021" name="Nat. Microbiol.">
        <title>Cocultivation of an ultrasmall environmental parasitic bacterium with lytic ability against bacteria associated with wastewater foams.</title>
        <authorList>
            <person name="Batinovic S."/>
            <person name="Rose J.J.A."/>
            <person name="Ratcliffe J."/>
            <person name="Seviour R.J."/>
            <person name="Petrovski S."/>
        </authorList>
    </citation>
    <scope>NUCLEOTIDE SEQUENCE</scope>
    <source>
        <strain evidence="5">CON44</strain>
    </source>
</reference>
<feature type="short sequence motif" description="DGA/G" evidence="4">
    <location>
        <begin position="204"/>
        <end position="206"/>
    </location>
</feature>
<proteinExistence type="predicted"/>
<organism evidence="5">
    <name type="scientific">Gordonia amarae</name>
    <dbReference type="NCBI Taxonomy" id="36821"/>
    <lineage>
        <taxon>Bacteria</taxon>
        <taxon>Bacillati</taxon>
        <taxon>Actinomycetota</taxon>
        <taxon>Actinomycetes</taxon>
        <taxon>Mycobacteriales</taxon>
        <taxon>Gordoniaceae</taxon>
        <taxon>Gordonia</taxon>
    </lineage>
</organism>
<evidence type="ECO:0000256" key="3">
    <source>
        <dbReference type="ARBA" id="ARBA00023098"/>
    </source>
</evidence>
<dbReference type="GO" id="GO:0016787">
    <property type="term" value="F:hydrolase activity"/>
    <property type="evidence" value="ECO:0007669"/>
    <property type="project" value="UniProtKB-UniRule"/>
</dbReference>
<comment type="caution">
    <text evidence="4">Lacks conserved residue(s) required for the propagation of feature annotation.</text>
</comment>
<dbReference type="GO" id="GO:0016042">
    <property type="term" value="P:lipid catabolic process"/>
    <property type="evidence" value="ECO:0007669"/>
    <property type="project" value="UniProtKB-UniRule"/>
</dbReference>
<dbReference type="InterPro" id="IPR002641">
    <property type="entry name" value="PNPLA_dom"/>
</dbReference>
<dbReference type="PANTHER" id="PTHR14226">
    <property type="entry name" value="NEUROPATHY TARGET ESTERASE/SWISS CHEESE D.MELANOGASTER"/>
    <property type="match status" value="1"/>
</dbReference>
<evidence type="ECO:0000256" key="2">
    <source>
        <dbReference type="ARBA" id="ARBA00022963"/>
    </source>
</evidence>